<dbReference type="PANTHER" id="PTHR42948:SF1">
    <property type="entry name" value="TRANSPORTER"/>
    <property type="match status" value="1"/>
</dbReference>
<feature type="transmembrane region" description="Helical" evidence="6">
    <location>
        <begin position="383"/>
        <end position="403"/>
    </location>
</feature>
<gene>
    <name evidence="7" type="ORF">GCM10010964_26530</name>
</gene>
<dbReference type="Proteomes" id="UP000597507">
    <property type="component" value="Unassembled WGS sequence"/>
</dbReference>
<feature type="transmembrane region" description="Helical" evidence="6">
    <location>
        <begin position="219"/>
        <end position="243"/>
    </location>
</feature>
<keyword evidence="5 6" id="KW-0472">Membrane</keyword>
<feature type="transmembrane region" description="Helical" evidence="6">
    <location>
        <begin position="306"/>
        <end position="335"/>
    </location>
</feature>
<protein>
    <submittedName>
        <fullName evidence="7">Transporter</fullName>
    </submittedName>
</protein>
<proteinExistence type="predicted"/>
<feature type="transmembrane region" description="Helical" evidence="6">
    <location>
        <begin position="147"/>
        <end position="167"/>
    </location>
</feature>
<feature type="transmembrane region" description="Helical" evidence="6">
    <location>
        <begin position="424"/>
        <end position="442"/>
    </location>
</feature>
<dbReference type="RefSeq" id="WP_188900953.1">
    <property type="nucleotide sequence ID" value="NZ_BMKS01000007.1"/>
</dbReference>
<dbReference type="CDD" id="cd10336">
    <property type="entry name" value="SLC6sbd_Tyt1-Like"/>
    <property type="match status" value="1"/>
</dbReference>
<evidence type="ECO:0000256" key="4">
    <source>
        <dbReference type="ARBA" id="ARBA00022989"/>
    </source>
</evidence>
<evidence type="ECO:0000256" key="2">
    <source>
        <dbReference type="ARBA" id="ARBA00022448"/>
    </source>
</evidence>
<evidence type="ECO:0000313" key="7">
    <source>
        <dbReference type="EMBL" id="GGG37370.1"/>
    </source>
</evidence>
<reference evidence="7 8" key="1">
    <citation type="journal article" date="2014" name="Int. J. Syst. Evol. Microbiol.">
        <title>Complete genome sequence of Corynebacterium casei LMG S-19264T (=DSM 44701T), isolated from a smear-ripened cheese.</title>
        <authorList>
            <consortium name="US DOE Joint Genome Institute (JGI-PGF)"/>
            <person name="Walter F."/>
            <person name="Albersmeier A."/>
            <person name="Kalinowski J."/>
            <person name="Ruckert C."/>
        </authorList>
    </citation>
    <scope>NUCLEOTIDE SEQUENCE [LARGE SCALE GENOMIC DNA]</scope>
    <source>
        <strain evidence="7 8">CGMCC 1.16330</strain>
    </source>
</reference>
<dbReference type="PRINTS" id="PR00176">
    <property type="entry name" value="NANEUSMPORT"/>
</dbReference>
<dbReference type="SUPFAM" id="SSF161070">
    <property type="entry name" value="SNF-like"/>
    <property type="match status" value="1"/>
</dbReference>
<dbReference type="Pfam" id="PF00209">
    <property type="entry name" value="SNF"/>
    <property type="match status" value="2"/>
</dbReference>
<evidence type="ECO:0000256" key="5">
    <source>
        <dbReference type="ARBA" id="ARBA00023136"/>
    </source>
</evidence>
<keyword evidence="2" id="KW-0813">Transport</keyword>
<sequence length="448" mass="46622">MAAAGETGQWRTGGGFILAALGSAVGLGNVWRFSYVAGENGGGAFVAAYLVAVLAFGLPLLIAEVAIGRGSPSDPVAAFARIAPRRPWRWTGWLGVAACVAILGYYPTISGWVANYLWRYAAQGGLATGAADYATWFRAVLADPVQAVFWPAATLAIAGGIVALGVARGIERASKVLMPLFVLLLVALASHGLSLDGAGRALSFLFRPDWSALLQPRTWLAAVGQAFFSIGLAMGILVTFGGYLAERHRLVPLSLAVVIGDTGVSLVAGLVIFPAVFTYGFDPAHGTTLVFAVLPEVFAAMPAERAVAVAFFLLLMIAALTSVVSLIEVPVALLIARCGWRRPWAAAVATAAMFALGLPAALGFGVLVPYLPGPAPFLDRLDLLASDILLPLSGIAIALTAGWQWRREDSLRATGIAPGLGATLWLWSLRVGLPVAIGLAMARGLGLL</sequence>
<evidence type="ECO:0000256" key="1">
    <source>
        <dbReference type="ARBA" id="ARBA00004141"/>
    </source>
</evidence>
<feature type="transmembrane region" description="Helical" evidence="6">
    <location>
        <begin position="12"/>
        <end position="31"/>
    </location>
</feature>
<comment type="subcellular location">
    <subcellularLocation>
        <location evidence="1">Membrane</location>
        <topology evidence="1">Multi-pass membrane protein</topology>
    </subcellularLocation>
</comment>
<feature type="transmembrane region" description="Helical" evidence="6">
    <location>
        <begin position="255"/>
        <end position="277"/>
    </location>
</feature>
<dbReference type="AlphaFoldDB" id="A0A8J2ZCX6"/>
<keyword evidence="4 6" id="KW-1133">Transmembrane helix</keyword>
<evidence type="ECO:0000256" key="6">
    <source>
        <dbReference type="SAM" id="Phobius"/>
    </source>
</evidence>
<dbReference type="PROSITE" id="PS50267">
    <property type="entry name" value="NA_NEUROTRAN_SYMP_3"/>
    <property type="match status" value="1"/>
</dbReference>
<name>A0A8J2ZCX6_9PROT</name>
<dbReference type="NCBIfam" id="NF037979">
    <property type="entry name" value="Na_transp"/>
    <property type="match status" value="1"/>
</dbReference>
<keyword evidence="8" id="KW-1185">Reference proteome</keyword>
<keyword evidence="3 6" id="KW-0812">Transmembrane</keyword>
<evidence type="ECO:0000256" key="3">
    <source>
        <dbReference type="ARBA" id="ARBA00022692"/>
    </source>
</evidence>
<dbReference type="InterPro" id="IPR037272">
    <property type="entry name" value="SNS_sf"/>
</dbReference>
<comment type="caution">
    <text evidence="7">The sequence shown here is derived from an EMBL/GenBank/DDBJ whole genome shotgun (WGS) entry which is preliminary data.</text>
</comment>
<feature type="transmembrane region" description="Helical" evidence="6">
    <location>
        <begin position="179"/>
        <end position="199"/>
    </location>
</feature>
<dbReference type="InterPro" id="IPR000175">
    <property type="entry name" value="Na/ntran_symport"/>
</dbReference>
<evidence type="ECO:0000313" key="8">
    <source>
        <dbReference type="Proteomes" id="UP000597507"/>
    </source>
</evidence>
<feature type="transmembrane region" description="Helical" evidence="6">
    <location>
        <begin position="88"/>
        <end position="106"/>
    </location>
</feature>
<dbReference type="PANTHER" id="PTHR42948">
    <property type="entry name" value="TRANSPORTER"/>
    <property type="match status" value="1"/>
</dbReference>
<dbReference type="GO" id="GO:0016020">
    <property type="term" value="C:membrane"/>
    <property type="evidence" value="ECO:0007669"/>
    <property type="project" value="UniProtKB-SubCell"/>
</dbReference>
<feature type="transmembrane region" description="Helical" evidence="6">
    <location>
        <begin position="347"/>
        <end position="371"/>
    </location>
</feature>
<feature type="transmembrane region" description="Helical" evidence="6">
    <location>
        <begin position="43"/>
        <end position="67"/>
    </location>
</feature>
<organism evidence="7 8">
    <name type="scientific">Caldovatus sediminis</name>
    <dbReference type="NCBI Taxonomy" id="2041189"/>
    <lineage>
        <taxon>Bacteria</taxon>
        <taxon>Pseudomonadati</taxon>
        <taxon>Pseudomonadota</taxon>
        <taxon>Alphaproteobacteria</taxon>
        <taxon>Acetobacterales</taxon>
        <taxon>Roseomonadaceae</taxon>
        <taxon>Caldovatus</taxon>
    </lineage>
</organism>
<accession>A0A8J2ZCX6</accession>
<dbReference type="InterPro" id="IPR047218">
    <property type="entry name" value="YocR/YhdH-like"/>
</dbReference>
<dbReference type="EMBL" id="BMKS01000007">
    <property type="protein sequence ID" value="GGG37370.1"/>
    <property type="molecule type" value="Genomic_DNA"/>
</dbReference>